<dbReference type="Proteomes" id="UP001525890">
    <property type="component" value="Unassembled WGS sequence"/>
</dbReference>
<protein>
    <submittedName>
        <fullName evidence="1">Transposase</fullName>
    </submittedName>
</protein>
<reference evidence="1 2" key="1">
    <citation type="journal article" date="2022" name="Front. Microbiol.">
        <title>High genomic differentiation and limited gene flow indicate recent cryptic speciation within the genus Laspinema (cyanobacteria).</title>
        <authorList>
            <person name="Stanojkovic A."/>
            <person name="Skoupy S."/>
            <person name="Skaloud P."/>
            <person name="Dvorak P."/>
        </authorList>
    </citation>
    <scope>NUCLEOTIDE SEQUENCE [LARGE SCALE GENOMIC DNA]</scope>
    <source>
        <strain evidence="1 2">D2a</strain>
    </source>
</reference>
<sequence>MHQILSEKDWLKLMHKEDLRARTPLTWGHINPYGTFRLDLDERLLIDPVAS</sequence>
<dbReference type="EMBL" id="JAMXFF010000058">
    <property type="protein sequence ID" value="MCT7969709.1"/>
    <property type="molecule type" value="Genomic_DNA"/>
</dbReference>
<keyword evidence="2" id="KW-1185">Reference proteome</keyword>
<gene>
    <name evidence="1" type="ORF">NG799_25690</name>
</gene>
<evidence type="ECO:0000313" key="2">
    <source>
        <dbReference type="Proteomes" id="UP001525890"/>
    </source>
</evidence>
<proteinExistence type="predicted"/>
<organism evidence="1 2">
    <name type="scientific">Laspinema palackyanum D2a</name>
    <dbReference type="NCBI Taxonomy" id="2953684"/>
    <lineage>
        <taxon>Bacteria</taxon>
        <taxon>Bacillati</taxon>
        <taxon>Cyanobacteriota</taxon>
        <taxon>Cyanophyceae</taxon>
        <taxon>Oscillatoriophycideae</taxon>
        <taxon>Oscillatoriales</taxon>
        <taxon>Laspinemataceae</taxon>
        <taxon>Laspinema</taxon>
        <taxon>Laspinema palackyanum</taxon>
    </lineage>
</organism>
<evidence type="ECO:0000313" key="1">
    <source>
        <dbReference type="EMBL" id="MCT7969709.1"/>
    </source>
</evidence>
<name>A0ABT2MY85_9CYAN</name>
<dbReference type="RefSeq" id="WP_368009157.1">
    <property type="nucleotide sequence ID" value="NZ_JAMXFF010000058.1"/>
</dbReference>
<accession>A0ABT2MY85</accession>
<comment type="caution">
    <text evidence="1">The sequence shown here is derived from an EMBL/GenBank/DDBJ whole genome shotgun (WGS) entry which is preliminary data.</text>
</comment>